<dbReference type="Gene3D" id="1.10.3210.10">
    <property type="entry name" value="Hypothetical protein af1432"/>
    <property type="match status" value="1"/>
</dbReference>
<comment type="similarity">
    <text evidence="2">Belongs to the dGTPase family. Type 2 subfamily.</text>
</comment>
<dbReference type="GO" id="GO:0006203">
    <property type="term" value="P:dGTP catabolic process"/>
    <property type="evidence" value="ECO:0007669"/>
    <property type="project" value="TreeGrafter"/>
</dbReference>
<dbReference type="InterPro" id="IPR023023">
    <property type="entry name" value="dNTPase_2"/>
</dbReference>
<dbReference type="AlphaFoldDB" id="A0A6B1G6C5"/>
<dbReference type="SMART" id="SM00471">
    <property type="entry name" value="HDc"/>
    <property type="match status" value="1"/>
</dbReference>
<dbReference type="InterPro" id="IPR006261">
    <property type="entry name" value="dGTPase"/>
</dbReference>
<dbReference type="InterPro" id="IPR003607">
    <property type="entry name" value="HD/PDEase_dom"/>
</dbReference>
<dbReference type="InterPro" id="IPR006674">
    <property type="entry name" value="HD_domain"/>
</dbReference>
<dbReference type="PANTHER" id="PTHR11373">
    <property type="entry name" value="DEOXYNUCLEOSIDE TRIPHOSPHATE TRIPHOSPHOHYDROLASE"/>
    <property type="match status" value="1"/>
</dbReference>
<dbReference type="Pfam" id="PF13286">
    <property type="entry name" value="HD_assoc"/>
    <property type="match status" value="1"/>
</dbReference>
<gene>
    <name evidence="4" type="ORF">F4148_07835</name>
</gene>
<reference evidence="4" key="1">
    <citation type="submission" date="2019-09" db="EMBL/GenBank/DDBJ databases">
        <title>Characterisation of the sponge microbiome using genome-centric metagenomics.</title>
        <authorList>
            <person name="Engelberts J.P."/>
            <person name="Robbins S.J."/>
            <person name="De Goeij J.M."/>
            <person name="Aranda M."/>
            <person name="Bell S.C."/>
            <person name="Webster N.S."/>
        </authorList>
    </citation>
    <scope>NUCLEOTIDE SEQUENCE</scope>
    <source>
        <strain evidence="4">SB0675_bin_29</strain>
    </source>
</reference>
<dbReference type="HAMAP" id="MF_01212">
    <property type="entry name" value="dGTPase_type2"/>
    <property type="match status" value="1"/>
</dbReference>
<dbReference type="GO" id="GO:0008832">
    <property type="term" value="F:dGTPase activity"/>
    <property type="evidence" value="ECO:0007669"/>
    <property type="project" value="TreeGrafter"/>
</dbReference>
<comment type="caution">
    <text evidence="4">The sequence shown here is derived from an EMBL/GenBank/DDBJ whole genome shotgun (WGS) entry which is preliminary data.</text>
</comment>
<dbReference type="Pfam" id="PF01966">
    <property type="entry name" value="HD"/>
    <property type="match status" value="1"/>
</dbReference>
<dbReference type="NCBIfam" id="NF002326">
    <property type="entry name" value="PRK01286.1-1"/>
    <property type="match status" value="1"/>
</dbReference>
<dbReference type="NCBIfam" id="TIGR01353">
    <property type="entry name" value="dGTP_triPase"/>
    <property type="match status" value="1"/>
</dbReference>
<feature type="domain" description="HD" evidence="3">
    <location>
        <begin position="76"/>
        <end position="203"/>
    </location>
</feature>
<evidence type="ECO:0000256" key="1">
    <source>
        <dbReference type="ARBA" id="ARBA00022801"/>
    </source>
</evidence>
<dbReference type="FunFam" id="1.10.3210.10:FF:000024">
    <property type="entry name" value="Deoxyguanosinetriphosphate triphosphohydrolase-like protein"/>
    <property type="match status" value="1"/>
</dbReference>
<name>A0A6B1G6C5_9CHLR</name>
<dbReference type="SUPFAM" id="SSF109604">
    <property type="entry name" value="HD-domain/PDEase-like"/>
    <property type="match status" value="1"/>
</dbReference>
<accession>A0A6B1G6C5</accession>
<dbReference type="PROSITE" id="PS51831">
    <property type="entry name" value="HD"/>
    <property type="match status" value="1"/>
</dbReference>
<proteinExistence type="inferred from homology"/>
<dbReference type="PANTHER" id="PTHR11373:SF43">
    <property type="entry name" value="DEOXYGUANOSINETRIPHOSPHATE TRIPHOSPHOHYDROLASE-LIKE PROTEIN"/>
    <property type="match status" value="1"/>
</dbReference>
<dbReference type="EMBL" id="VYDA01000294">
    <property type="protein sequence ID" value="MYH61664.1"/>
    <property type="molecule type" value="Genomic_DNA"/>
</dbReference>
<keyword evidence="1 2" id="KW-0378">Hydrolase</keyword>
<organism evidence="4">
    <name type="scientific">Caldilineaceae bacterium SB0675_bin_29</name>
    <dbReference type="NCBI Taxonomy" id="2605266"/>
    <lineage>
        <taxon>Bacteria</taxon>
        <taxon>Bacillati</taxon>
        <taxon>Chloroflexota</taxon>
        <taxon>Caldilineae</taxon>
        <taxon>Caldilineales</taxon>
        <taxon>Caldilineaceae</taxon>
    </lineage>
</organism>
<sequence length="388" mass="44603">MIVTREELEQREERELAAYAMPSCRSRGRVHPASEHPYRTAYQRDRDRIIHTTAFRRLQYKTQVFVYNEGDHYRNRLTHTVEVAQIGRTLARALACNEDLTEAICLAHDLGHPPFGHTGETTLNDLMQGHGGYDHQKQTYRIVTELERRYPDHLGLNLTYEVREGVVKHDTDYDIVDARNYNPDEMGTLECQISNLADEIAYNTSDSDDGLRAGILQPGAFLELAICRRVLHSLDVTPTSIDLTQPLDRYRFIRRLVGIEVSDAIQATMENLRAASVQSLDDLRTQGRNMAAYSDEVGEENRELKRFLFDRFYRHYRVARMAAKADRTIRALFLAFVEEPAQLPPETQATLSDSGKDLHRVVCDYIAGMTDRYAIAEHRRLFDPEEGV</sequence>
<evidence type="ECO:0000313" key="4">
    <source>
        <dbReference type="EMBL" id="MYH61664.1"/>
    </source>
</evidence>
<dbReference type="InterPro" id="IPR026875">
    <property type="entry name" value="PHydrolase_assoc_dom"/>
</dbReference>
<dbReference type="CDD" id="cd00077">
    <property type="entry name" value="HDc"/>
    <property type="match status" value="1"/>
</dbReference>
<dbReference type="InterPro" id="IPR050135">
    <property type="entry name" value="dGTPase-like"/>
</dbReference>
<evidence type="ECO:0000256" key="2">
    <source>
        <dbReference type="HAMAP-Rule" id="MF_01212"/>
    </source>
</evidence>
<evidence type="ECO:0000259" key="3">
    <source>
        <dbReference type="PROSITE" id="PS51831"/>
    </source>
</evidence>
<protein>
    <recommendedName>
        <fullName evidence="2">Deoxyguanosinetriphosphate triphosphohydrolase-like protein</fullName>
    </recommendedName>
</protein>